<dbReference type="AlphaFoldDB" id="A0A194WTH8"/>
<feature type="domain" description="Clr5" evidence="2">
    <location>
        <begin position="143"/>
        <end position="195"/>
    </location>
</feature>
<keyword evidence="4" id="KW-1185">Reference proteome</keyword>
<gene>
    <name evidence="3" type="ORF">LY89DRAFT_786884</name>
</gene>
<feature type="region of interest" description="Disordered" evidence="1">
    <location>
        <begin position="231"/>
        <end position="255"/>
    </location>
</feature>
<dbReference type="OrthoDB" id="5308957at2759"/>
<evidence type="ECO:0000313" key="4">
    <source>
        <dbReference type="Proteomes" id="UP000070700"/>
    </source>
</evidence>
<evidence type="ECO:0000256" key="1">
    <source>
        <dbReference type="SAM" id="MobiDB-lite"/>
    </source>
</evidence>
<reference evidence="3 4" key="1">
    <citation type="submission" date="2015-10" db="EMBL/GenBank/DDBJ databases">
        <title>Full genome of DAOMC 229536 Phialocephala scopiformis, a fungal endophyte of spruce producing the potent anti-insectan compound rugulosin.</title>
        <authorList>
            <consortium name="DOE Joint Genome Institute"/>
            <person name="Walker A.K."/>
            <person name="Frasz S.L."/>
            <person name="Seifert K.A."/>
            <person name="Miller J.D."/>
            <person name="Mondo S.J."/>
            <person name="Labutti K."/>
            <person name="Lipzen A."/>
            <person name="Dockter R."/>
            <person name="Kennedy M."/>
            <person name="Grigoriev I.V."/>
            <person name="Spatafora J.W."/>
        </authorList>
    </citation>
    <scope>NUCLEOTIDE SEQUENCE [LARGE SCALE GENOMIC DNA]</scope>
    <source>
        <strain evidence="3 4">CBS 120377</strain>
    </source>
</reference>
<dbReference type="STRING" id="149040.A0A194WTH8"/>
<evidence type="ECO:0000313" key="3">
    <source>
        <dbReference type="EMBL" id="KUJ11268.1"/>
    </source>
</evidence>
<organism evidence="3 4">
    <name type="scientific">Mollisia scopiformis</name>
    <name type="common">Conifer needle endophyte fungus</name>
    <name type="synonym">Phialocephala scopiformis</name>
    <dbReference type="NCBI Taxonomy" id="149040"/>
    <lineage>
        <taxon>Eukaryota</taxon>
        <taxon>Fungi</taxon>
        <taxon>Dikarya</taxon>
        <taxon>Ascomycota</taxon>
        <taxon>Pezizomycotina</taxon>
        <taxon>Leotiomycetes</taxon>
        <taxon>Helotiales</taxon>
        <taxon>Mollisiaceae</taxon>
        <taxon>Mollisia</taxon>
    </lineage>
</organism>
<dbReference type="EMBL" id="KQ947427">
    <property type="protein sequence ID" value="KUJ11268.1"/>
    <property type="molecule type" value="Genomic_DNA"/>
</dbReference>
<feature type="compositionally biased region" description="Polar residues" evidence="1">
    <location>
        <begin position="38"/>
        <end position="48"/>
    </location>
</feature>
<feature type="region of interest" description="Disordered" evidence="1">
    <location>
        <begin position="1"/>
        <end position="51"/>
    </location>
</feature>
<dbReference type="InterPro" id="IPR025676">
    <property type="entry name" value="Clr5_dom"/>
</dbReference>
<feature type="compositionally biased region" description="Basic residues" evidence="1">
    <location>
        <begin position="127"/>
        <end position="136"/>
    </location>
</feature>
<dbReference type="InterPro" id="IPR011990">
    <property type="entry name" value="TPR-like_helical_dom_sf"/>
</dbReference>
<sequence length="596" mass="67602">MDPSHSTSFSQWAVPSEPPRRPAGKSPFGSWHNGHNGGQRSQYPSQFGNGFDMPSVYEESYHPIIPLNHRFDKQVQHSVDDVWAHNTSSATISDINPTASKGPSFANILQADDREKAPESTEEPSTARRKASRRGRIHPRIHPNEWKKYKDCLENLYIEKQMTTVKIKDHMKAKFDFDASKQQYKNKFSEWVFSKTLRKDGPPEEFAAATPIGVSYSTPATFEMVATPVNVKSVPSRPPEPSNSQPKPDAEEQDPSLFHLRSTWKGYTLLDAENMVTEAEAFDDLGKFEEAEHKFLEALAGFESLISPSNERTVSLAYRVAEFYAKNVRMHEADEILERAVEYLQDPPVKDHQVREGGQNTRPTVSQKRTFISLSLTDSTSESDIGDKPQSLGFQLMLNKVRVRAREEEAEPILLDLIKQCEKYQGGFSLEIVKARSALLDLYTELDNLEQFRLALKDSRSCVLAILKKKSKVPADVSLLQEMIELVEHFIRAGRYNDSESMFKVIEREITTTFEIDEPSSAIDCFVAIGMAYQRHNKWRYAQPRFEHALAVAIGTQGPESTMARKLEAALDNQLFSMAALPKKGSTTLVRRRLRR</sequence>
<proteinExistence type="predicted"/>
<name>A0A194WTH8_MOLSC</name>
<dbReference type="InParanoid" id="A0A194WTH8"/>
<dbReference type="KEGG" id="psco:LY89DRAFT_786884"/>
<accession>A0A194WTH8</accession>
<dbReference type="GeneID" id="28832749"/>
<dbReference type="RefSeq" id="XP_018065623.1">
    <property type="nucleotide sequence ID" value="XM_018223023.1"/>
</dbReference>
<evidence type="ECO:0000259" key="2">
    <source>
        <dbReference type="Pfam" id="PF14420"/>
    </source>
</evidence>
<dbReference type="Proteomes" id="UP000070700">
    <property type="component" value="Unassembled WGS sequence"/>
</dbReference>
<dbReference type="SUPFAM" id="SSF48452">
    <property type="entry name" value="TPR-like"/>
    <property type="match status" value="1"/>
</dbReference>
<protein>
    <recommendedName>
        <fullName evidence="2">Clr5 domain-containing protein</fullName>
    </recommendedName>
</protein>
<dbReference type="Gene3D" id="1.25.40.10">
    <property type="entry name" value="Tetratricopeptide repeat domain"/>
    <property type="match status" value="1"/>
</dbReference>
<feature type="region of interest" description="Disordered" evidence="1">
    <location>
        <begin position="109"/>
        <end position="136"/>
    </location>
</feature>
<dbReference type="Pfam" id="PF14420">
    <property type="entry name" value="Clr5"/>
    <property type="match status" value="1"/>
</dbReference>
<feature type="compositionally biased region" description="Polar residues" evidence="1">
    <location>
        <begin position="1"/>
        <end position="13"/>
    </location>
</feature>